<accession>A0A136PPV9</accession>
<dbReference type="RefSeq" id="WP_157527571.1">
    <property type="nucleotide sequence ID" value="NZ_JBIUBN010000016.1"/>
</dbReference>
<name>A0A136PPV9_9ACTN</name>
<protein>
    <recommendedName>
        <fullName evidence="3">Homing endonuclease LAGLIDADG domain-containing protein</fullName>
    </recommendedName>
</protein>
<keyword evidence="2" id="KW-1185">Reference proteome</keyword>
<dbReference type="Proteomes" id="UP000070620">
    <property type="component" value="Unassembled WGS sequence"/>
</dbReference>
<proteinExistence type="predicted"/>
<dbReference type="EMBL" id="LRQV01000069">
    <property type="protein sequence ID" value="KXK60509.1"/>
    <property type="molecule type" value="Genomic_DNA"/>
</dbReference>
<comment type="caution">
    <text evidence="1">The sequence shown here is derived from an EMBL/GenBank/DDBJ whole genome shotgun (WGS) entry which is preliminary data.</text>
</comment>
<dbReference type="OrthoDB" id="3368368at2"/>
<evidence type="ECO:0000313" key="2">
    <source>
        <dbReference type="Proteomes" id="UP000070620"/>
    </source>
</evidence>
<dbReference type="AlphaFoldDB" id="A0A136PPV9"/>
<organism evidence="1 2">
    <name type="scientific">Micromonospora rosaria</name>
    <dbReference type="NCBI Taxonomy" id="47874"/>
    <lineage>
        <taxon>Bacteria</taxon>
        <taxon>Bacillati</taxon>
        <taxon>Actinomycetota</taxon>
        <taxon>Actinomycetes</taxon>
        <taxon>Micromonosporales</taxon>
        <taxon>Micromonosporaceae</taxon>
        <taxon>Micromonospora</taxon>
    </lineage>
</organism>
<evidence type="ECO:0008006" key="3">
    <source>
        <dbReference type="Google" id="ProtNLM"/>
    </source>
</evidence>
<reference evidence="1 2" key="1">
    <citation type="submission" date="2016-01" db="EMBL/GenBank/DDBJ databases">
        <title>Whole genome sequence and analysis of Micromonospora rosaria DSM 803, which can produce antibacterial substance rosamicin.</title>
        <authorList>
            <person name="Yang H."/>
            <person name="He X."/>
            <person name="Zhu D."/>
        </authorList>
    </citation>
    <scope>NUCLEOTIDE SEQUENCE [LARGE SCALE GENOMIC DNA]</scope>
    <source>
        <strain evidence="1 2">DSM 803</strain>
    </source>
</reference>
<gene>
    <name evidence="1" type="ORF">AWW66_18515</name>
</gene>
<sequence>MDSALVESRDFWRGVFDGDGSLGIYKRPKNPSLSFPQFRLVGRRILLEYFLTFFKERGVRGLSVRPHKSIFVVGTTCGPAVKITSLLYADAATSLRRKAEMAARIIVDRTARLA</sequence>
<evidence type="ECO:0000313" key="1">
    <source>
        <dbReference type="EMBL" id="KXK60509.1"/>
    </source>
</evidence>